<accession>A0A5X8XQR2</accession>
<evidence type="ECO:0000313" key="2">
    <source>
        <dbReference type="EMBL" id="ECB1911984.1"/>
    </source>
</evidence>
<comment type="caution">
    <text evidence="2">The sequence shown here is derived from an EMBL/GenBank/DDBJ whole genome shotgun (WGS) entry which is preliminary data.</text>
</comment>
<evidence type="ECO:0000313" key="3">
    <source>
        <dbReference type="EMBL" id="ECB7108408.1"/>
    </source>
</evidence>
<dbReference type="AlphaFoldDB" id="A0A5X8XQR2"/>
<keyword evidence="1" id="KW-0472">Membrane</keyword>
<sequence>MESSSRLAIISLIVSICGAIIALCALGLSVYMGWLQKNNYEISVQPYITLVPTIEPGKNEYGFYLYNAGMGKGYIENIEYFLDGRQVEGSNSDVLIQVVNFFGLNKDCFAYGNPRKGDSVSLDEMNTLLTLGTGVTSLTQCKKTYEDFYKVLRGQNNAFTIKLRYRSIYNISYLYDSSNNSQIKI</sequence>
<feature type="transmembrane region" description="Helical" evidence="1">
    <location>
        <begin position="7"/>
        <end position="34"/>
    </location>
</feature>
<keyword evidence="1" id="KW-0812">Transmembrane</keyword>
<keyword evidence="1" id="KW-1133">Transmembrane helix</keyword>
<reference evidence="2" key="1">
    <citation type="submission" date="2019-01" db="EMBL/GenBank/DDBJ databases">
        <authorList>
            <person name="Ashton P.M."/>
            <person name="Dallman T."/>
            <person name="Nair S."/>
            <person name="De Pinna E."/>
            <person name="Peters T."/>
            <person name="Grant K."/>
        </authorList>
    </citation>
    <scope>NUCLEOTIDE SEQUENCE</scope>
    <source>
        <strain evidence="3">271153</strain>
        <strain evidence="2">500372</strain>
    </source>
</reference>
<name>A0A5X8XQR2_SALNE</name>
<protein>
    <submittedName>
        <fullName evidence="2">Uncharacterized protein</fullName>
    </submittedName>
</protein>
<gene>
    <name evidence="3" type="ORF">E1A34_20455</name>
    <name evidence="2" type="ORF">EVG73_06260</name>
</gene>
<dbReference type="EMBL" id="AAHWTY010000012">
    <property type="protein sequence ID" value="ECB1911984.1"/>
    <property type="molecule type" value="Genomic_DNA"/>
</dbReference>
<evidence type="ECO:0000256" key="1">
    <source>
        <dbReference type="SAM" id="Phobius"/>
    </source>
</evidence>
<dbReference type="EMBL" id="AAHYLK010000025">
    <property type="protein sequence ID" value="ECB7108408.1"/>
    <property type="molecule type" value="Genomic_DNA"/>
</dbReference>
<organism evidence="2">
    <name type="scientific">Salmonella newport</name>
    <dbReference type="NCBI Taxonomy" id="108619"/>
    <lineage>
        <taxon>Bacteria</taxon>
        <taxon>Pseudomonadati</taxon>
        <taxon>Pseudomonadota</taxon>
        <taxon>Gammaproteobacteria</taxon>
        <taxon>Enterobacterales</taxon>
        <taxon>Enterobacteriaceae</taxon>
        <taxon>Salmonella</taxon>
    </lineage>
</organism>
<proteinExistence type="predicted"/>
<dbReference type="Proteomes" id="UP000839827">
    <property type="component" value="Unassembled WGS sequence"/>
</dbReference>